<dbReference type="KEGG" id="bana:BARAN1_0934"/>
<proteinExistence type="predicted"/>
<dbReference type="RefSeq" id="WP_122031319.1">
    <property type="nucleotide sequence ID" value="NZ_LS483254.1"/>
</dbReference>
<dbReference type="OrthoDB" id="9803265at2"/>
<sequence length="228" mass="24215">MLSSSEPLLGNLLPVLAAVGVSLGLGLYVAFVYRLATPGAAFSITIQHTLLYLALIVSLVMVIISNQVARAFTLVGALAVVRFRTPVKDTRDAAFIFLGLAAGMGAGVGMYAETAAGVGLIGLCMIAVRFLRLGKRPHGETLVKFTIPSGGGGEPAYPRDAFERHFQSVRLIGTRSACDGERVELTYLVKPRRDADLVAFSRALSAYPLVEKATVIVCDDEGLAENVF</sequence>
<evidence type="ECO:0000313" key="2">
    <source>
        <dbReference type="EMBL" id="SQD92958.1"/>
    </source>
</evidence>
<keyword evidence="1" id="KW-0812">Transmembrane</keyword>
<evidence type="ECO:0000256" key="1">
    <source>
        <dbReference type="SAM" id="Phobius"/>
    </source>
</evidence>
<dbReference type="AlphaFoldDB" id="A0A2X3KWJ0"/>
<dbReference type="Proteomes" id="UP000249818">
    <property type="component" value="Chromosome BARAN1"/>
</dbReference>
<feature type="transmembrane region" description="Helical" evidence="1">
    <location>
        <begin position="118"/>
        <end position="134"/>
    </location>
</feature>
<feature type="transmembrane region" description="Helical" evidence="1">
    <location>
        <begin position="93"/>
        <end position="112"/>
    </location>
</feature>
<name>A0A2X3KWJ0_9BACT</name>
<dbReference type="EMBL" id="LS483254">
    <property type="protein sequence ID" value="SQD92958.1"/>
    <property type="molecule type" value="Genomic_DNA"/>
</dbReference>
<evidence type="ECO:0008006" key="4">
    <source>
        <dbReference type="Google" id="ProtNLM"/>
    </source>
</evidence>
<keyword evidence="3" id="KW-1185">Reference proteome</keyword>
<accession>A0A2X3KWJ0</accession>
<organism evidence="2 3">
    <name type="scientific">Candidatus Bipolaricaulis anaerobius</name>
    <dbReference type="NCBI Taxonomy" id="2026885"/>
    <lineage>
        <taxon>Bacteria</taxon>
        <taxon>Candidatus Bipolaricaulota</taxon>
        <taxon>Candidatus Bipolaricaulia</taxon>
        <taxon>Candidatus Bipolaricaulales</taxon>
        <taxon>Candidatus Bipolaricaulaceae</taxon>
        <taxon>Candidatus Bipolaricaulis</taxon>
    </lineage>
</organism>
<keyword evidence="1" id="KW-1133">Transmembrane helix</keyword>
<feature type="transmembrane region" description="Helical" evidence="1">
    <location>
        <begin position="51"/>
        <end position="81"/>
    </location>
</feature>
<reference evidence="3" key="1">
    <citation type="submission" date="2018-05" db="EMBL/GenBank/DDBJ databases">
        <authorList>
            <person name="Hao L."/>
        </authorList>
    </citation>
    <scope>NUCLEOTIDE SEQUENCE [LARGE SCALE GENOMIC DNA]</scope>
</reference>
<protein>
    <recommendedName>
        <fullName evidence="4">DUF4956 domain-containing protein</fullName>
    </recommendedName>
</protein>
<evidence type="ECO:0000313" key="3">
    <source>
        <dbReference type="Proteomes" id="UP000249818"/>
    </source>
</evidence>
<gene>
    <name evidence="2" type="ORF">BARAN1_0934</name>
</gene>
<keyword evidence="1" id="KW-0472">Membrane</keyword>
<feature type="transmembrane region" description="Helical" evidence="1">
    <location>
        <begin position="12"/>
        <end position="31"/>
    </location>
</feature>